<feature type="compositionally biased region" description="Pro residues" evidence="1">
    <location>
        <begin position="38"/>
        <end position="55"/>
    </location>
</feature>
<feature type="compositionally biased region" description="Low complexity" evidence="1">
    <location>
        <begin position="20"/>
        <end position="37"/>
    </location>
</feature>
<gene>
    <name evidence="2" type="ORF">RHTO_02045</name>
</gene>
<dbReference type="AlphaFoldDB" id="M7XBN7"/>
<sequence length="177" mass="19262">MRIDGGARSGWDGGRQCFKSGLSSPSSLSLLHLTRSFPQPPPLSSPRQPPPPTPPYSSSALLFSLELPRPAPSPSDSSSSASLPRQRRPRRPASRTWASTAAEVRQQRASRMDVVVEAIRRTSRSLDHLRLRNADTAALLRDRKAPPPTTSSAHVVGLTMAREVEPSCRSYAVSNNM</sequence>
<feature type="compositionally biased region" description="Low complexity" evidence="1">
    <location>
        <begin position="74"/>
        <end position="84"/>
    </location>
</feature>
<dbReference type="EMBL" id="KB722657">
    <property type="protein sequence ID" value="EMS21174.1"/>
    <property type="molecule type" value="Genomic_DNA"/>
</dbReference>
<protein>
    <submittedName>
        <fullName evidence="2">Uncharacterized protein</fullName>
    </submittedName>
</protein>
<reference evidence="2 3" key="1">
    <citation type="journal article" date="2012" name="Nat. Commun.">
        <title>A multi-omic map of the lipid-producing yeast Rhodosporidium toruloides.</title>
        <authorList>
            <person name="Zhu Z."/>
            <person name="Zhang S."/>
            <person name="Liu H."/>
            <person name="Shen H."/>
            <person name="Lin X."/>
            <person name="Yang F."/>
            <person name="Zhou Y.J."/>
            <person name="Jin G."/>
            <person name="Ye M."/>
            <person name="Zou H."/>
            <person name="Zou H."/>
            <person name="Zhao Z.K."/>
        </authorList>
    </citation>
    <scope>NUCLEOTIDE SEQUENCE [LARGE SCALE GENOMIC DNA]</scope>
    <source>
        <strain evidence="2 3">NP11</strain>
    </source>
</reference>
<organism evidence="2 3">
    <name type="scientific">Rhodotorula toruloides (strain NP11)</name>
    <name type="common">Yeast</name>
    <name type="synonym">Rhodosporidium toruloides</name>
    <dbReference type="NCBI Taxonomy" id="1130832"/>
    <lineage>
        <taxon>Eukaryota</taxon>
        <taxon>Fungi</taxon>
        <taxon>Dikarya</taxon>
        <taxon>Basidiomycota</taxon>
        <taxon>Pucciniomycotina</taxon>
        <taxon>Microbotryomycetes</taxon>
        <taxon>Sporidiobolales</taxon>
        <taxon>Sporidiobolaceae</taxon>
        <taxon>Rhodotorula</taxon>
    </lineage>
</organism>
<accession>M7XBN7</accession>
<feature type="region of interest" description="Disordered" evidence="1">
    <location>
        <begin position="1"/>
        <end position="108"/>
    </location>
</feature>
<dbReference type="GeneID" id="27366058"/>
<dbReference type="RefSeq" id="XP_016272293.1">
    <property type="nucleotide sequence ID" value="XM_016415723.1"/>
</dbReference>
<keyword evidence="3" id="KW-1185">Reference proteome</keyword>
<proteinExistence type="predicted"/>
<evidence type="ECO:0000313" key="2">
    <source>
        <dbReference type="EMBL" id="EMS21174.1"/>
    </source>
</evidence>
<dbReference type="HOGENOM" id="CLU_107263_0_0_1"/>
<evidence type="ECO:0000256" key="1">
    <source>
        <dbReference type="SAM" id="MobiDB-lite"/>
    </source>
</evidence>
<name>M7XBN7_RHOT1</name>
<evidence type="ECO:0000313" key="3">
    <source>
        <dbReference type="Proteomes" id="UP000016926"/>
    </source>
</evidence>
<dbReference type="Proteomes" id="UP000016926">
    <property type="component" value="Unassembled WGS sequence"/>
</dbReference>